<dbReference type="PROSITE" id="PS00079">
    <property type="entry name" value="MULTICOPPER_OXIDASE1"/>
    <property type="match status" value="1"/>
</dbReference>
<evidence type="ECO:0000313" key="24">
    <source>
        <dbReference type="Proteomes" id="UP000287033"/>
    </source>
</evidence>
<feature type="compositionally biased region" description="Polar residues" evidence="20">
    <location>
        <begin position="753"/>
        <end position="774"/>
    </location>
</feature>
<keyword evidence="8" id="KW-0812">Transmembrane</keyword>
<evidence type="ECO:0000259" key="22">
    <source>
        <dbReference type="PROSITE" id="PS50022"/>
    </source>
</evidence>
<dbReference type="InterPro" id="IPR008972">
    <property type="entry name" value="Cupredoxin"/>
</dbReference>
<feature type="disulfide bond" evidence="19">
    <location>
        <begin position="1458"/>
        <end position="1462"/>
    </location>
</feature>
<dbReference type="PROSITE" id="PS50022">
    <property type="entry name" value="FA58C_3"/>
    <property type="match status" value="2"/>
</dbReference>
<dbReference type="InterPro" id="IPR024715">
    <property type="entry name" value="Factor_5/8-like"/>
</dbReference>
<feature type="signal peptide" evidence="21">
    <location>
        <begin position="1"/>
        <end position="20"/>
    </location>
</feature>
<evidence type="ECO:0000256" key="2">
    <source>
        <dbReference type="ARBA" id="ARBA00004167"/>
    </source>
</evidence>
<dbReference type="PROSITE" id="PS01285">
    <property type="entry name" value="FA58C_1"/>
    <property type="match status" value="2"/>
</dbReference>
<feature type="region of interest" description="Disordered" evidence="20">
    <location>
        <begin position="749"/>
        <end position="779"/>
    </location>
</feature>
<dbReference type="GO" id="GO:0006811">
    <property type="term" value="P:monoatomic ion transport"/>
    <property type="evidence" value="ECO:0007669"/>
    <property type="project" value="UniProtKB-KW"/>
</dbReference>
<feature type="disulfide bond" evidence="19">
    <location>
        <begin position="1391"/>
        <end position="1417"/>
    </location>
</feature>
<dbReference type="OMA" id="YQSNIMS"/>
<sequence>MKCCCPLLLLISCLLQGGLSVNRLRHLAAVEINWTYSGNKGESSVEMDTYDKIVYKEYHDADFTREKPGPDWRGLMGPTLRATVGDILQIHFKNKAPYPFNIRPQGIMNGQSAVEFFQNNRLYFEDIKEPILPNQEHTYTWNITEEMGPSTSDPQCLTYIYSSDIDVIKDFHTGLIGALLICKPDSLRKNEKQKDFREEFVLLFSIFDESKSWYAYPEKAPIKMYSINGFTNGTLPELSVCTHDAVTWHLIGMSLDPEIFSIHFNGQVLLQNKHRVSSIGLTPGSSVTAQMSPTQVGKWLLSSQVQHHRLAGMYGYLNIEECKSEESPQKYKPSILRTNYRKYYIAAEEVLWDYAPEIQTYVDSDFKAKYLDSGPNRIGKVYKKAIYVEYTDKTFTERKEPKEEPISILQNGIGSPVIRTQVGDKIQVYFKNMASRPYSIYPQGITIDKENEGADYPGDSANSTKQVDPGQVHIYTWKISEDIGPTTSDPRCLTRLYHSAVDVTRDIASGLFGPLLICKYLSLDARNLQIRLDEEQHVIFVAFDENQSWYIDENIQLFLDPSNFDSTDPGFYESNIMYTISGLVYESKESIPFCKGAVTYWHVSSIGAQDHIQAVYFHGHTFKHRKTNDDVIHLFPLMGETVIMQMDNLGEWLLGTLSSRQVTYGMRIRFKVYQCEDEGIEYPLVFFRIQSESDKVLVEVSEEASREELDEEERKILEELGFLSALASQETEEEEDILQFIEDENDHSRELNTKTPDGQGSQFHSKASGSQSKPYNDANKNETDILEYDMAEGELEQPKELDKSTSEVPLNERNNEMTQISETESVHLKQNTAVTMEGDINMESFREDFEEKSKNSELQEFSRSSAAKNNNLLISTNNPHTVVNPVKSKRSLAETPIILKQNNSQKTAENISSVNITDGEREEESDQVPQEYNTEQNSQNEKNETLYEMENADIFNETTTASNNTGRKATLSPPSLNENATGSQATDFTANYEQNQTNSNANNHSKTTVTTGREQGNLFNQLSHEVVEHFTNTSEQPGKESSEISEKVFIYLKKHSTGNHRVRFQGTPLKPKSSFLTYQVEEKGISVTNLKHLKKYVKLAMHDNSTKEFKTEENVRRQAALERMLKRRKLLKDQMSPRGFKPGVKQRIHIPIGKTRMSPRGFHLKPNSVIYQDDNSNSIIIGIPKRKNGDTLDYDEYIANVDADNLGAARKNDEPDLDSMNPYTNDRRTHSDMSRDPEMIIEHYLRSSRGNVRHYFIAAEEIFWDYTGDTMHSAEQSNTVYKKVIFRRYTDALFRERYNHGERYEHLGILGPVIRAEVNDVIKVLFKNFASRPYSIHAHGVSYEKSSEGMSYEDYSTDWFKLDDAVAPNSTYTYVWNVPPRSAPTSTDSVCKAWVYYSSVDYVKDINSGLIGPLLICKNGTLSTFNEIPDDAREFVLLFNTFDETKSWYLNDNKHQLCQESCEISKNNYNFKQHSTFHAINGFVNASLRGLVIYEKELVRWYLINVGGSDDMHAIRFHSQTFIERRGGEHRLGIYNLYPGAFRAIEMYSSKPGTWLLGCENGEHYKGGMQAHLLVLSKGCDYPLGMASGSITDPQITASDYADDWMPHLARLHNSDMINAWSAHMHTHKKLWIQVDLERPMVITEIATQGASAMFVQNYIQAFFIEYSADGKNWKYYNGKSRSYKQVFEGNSDAAEVKFNRFNPPIIARYLKLNPVSFQVRPTLRMEIYGCEIDFCSQPLGMKNENIEDYQITASSYLSSWWGSWKPSLARLDLEGRINAWRSNEQNADQWLQVNFLKKKKISGIITQGARSFTTTMFVQSYSVHFSNDGKTWLPYTDQLDASEKIFAANTENYRHKRSYINPAIFAKYIRIIPKTWYNSIALRVEFFGCDLE</sequence>
<comment type="subcellular location">
    <subcellularLocation>
        <location evidence="2">Membrane</location>
        <topology evidence="2">Single-pass membrane protein</topology>
    </subcellularLocation>
    <subcellularLocation>
        <location evidence="3">Secreted</location>
    </subcellularLocation>
</comment>
<dbReference type="Pfam" id="PF07732">
    <property type="entry name" value="Cu-oxidase_3"/>
    <property type="match status" value="1"/>
</dbReference>
<feature type="chain" id="PRO_5019409867" description="ferroxidase" evidence="21">
    <location>
        <begin position="21"/>
        <end position="1893"/>
    </location>
</feature>
<comment type="cofactor">
    <cofactor evidence="1">
        <name>Cu cation</name>
        <dbReference type="ChEBI" id="CHEBI:23378"/>
    </cofactor>
</comment>
<dbReference type="GO" id="GO:0004322">
    <property type="term" value="F:ferroxidase activity"/>
    <property type="evidence" value="ECO:0007669"/>
    <property type="project" value="UniProtKB-EC"/>
</dbReference>
<evidence type="ECO:0000256" key="6">
    <source>
        <dbReference type="ARBA" id="ARBA00022448"/>
    </source>
</evidence>
<evidence type="ECO:0000256" key="11">
    <source>
        <dbReference type="ARBA" id="ARBA00022737"/>
    </source>
</evidence>
<feature type="region of interest" description="Disordered" evidence="20">
    <location>
        <begin position="900"/>
        <end position="943"/>
    </location>
</feature>
<evidence type="ECO:0000256" key="13">
    <source>
        <dbReference type="ARBA" id="ARBA00022989"/>
    </source>
</evidence>
<evidence type="ECO:0000256" key="4">
    <source>
        <dbReference type="ARBA" id="ARBA00010609"/>
    </source>
</evidence>
<feature type="region of interest" description="Disordered" evidence="20">
    <location>
        <begin position="1209"/>
        <end position="1232"/>
    </location>
</feature>
<evidence type="ECO:0000256" key="8">
    <source>
        <dbReference type="ARBA" id="ARBA00022692"/>
    </source>
</evidence>
<keyword evidence="11" id="KW-0677">Repeat</keyword>
<dbReference type="SMART" id="SM00231">
    <property type="entry name" value="FA58C"/>
    <property type="match status" value="2"/>
</dbReference>
<name>A0A401SA64_CHIPU</name>
<dbReference type="OrthoDB" id="2121828at2759"/>
<evidence type="ECO:0000256" key="19">
    <source>
        <dbReference type="PIRSR" id="PIRSR000354-1"/>
    </source>
</evidence>
<evidence type="ECO:0000256" key="14">
    <source>
        <dbReference type="ARBA" id="ARBA00023002"/>
    </source>
</evidence>
<dbReference type="CDD" id="cd00057">
    <property type="entry name" value="FA58C"/>
    <property type="match status" value="2"/>
</dbReference>
<keyword evidence="24" id="KW-1185">Reference proteome</keyword>
<feature type="disulfide bond" evidence="19">
    <location>
        <begin position="241"/>
        <end position="322"/>
    </location>
</feature>
<feature type="domain" description="F5/8 type C" evidence="22">
    <location>
        <begin position="1580"/>
        <end position="1731"/>
    </location>
</feature>
<dbReference type="InterPro" id="IPR050633">
    <property type="entry name" value="Neuropilin_MCO_CoagFactor"/>
</dbReference>
<dbReference type="FunFam" id="2.60.40.420:FF:000002">
    <property type="entry name" value="Hephaestin like 1"/>
    <property type="match status" value="1"/>
</dbReference>
<evidence type="ECO:0000256" key="9">
    <source>
        <dbReference type="ARBA" id="ARBA00022723"/>
    </source>
</evidence>
<evidence type="ECO:0000256" key="16">
    <source>
        <dbReference type="ARBA" id="ARBA00023136"/>
    </source>
</evidence>
<keyword evidence="13" id="KW-1133">Transmembrane helix</keyword>
<feature type="disulfide bond" evidence="19">
    <location>
        <begin position="594"/>
        <end position="675"/>
    </location>
</feature>
<dbReference type="SUPFAM" id="SSF49785">
    <property type="entry name" value="Galactose-binding domain-like"/>
    <property type="match status" value="2"/>
</dbReference>
<evidence type="ECO:0000313" key="23">
    <source>
        <dbReference type="EMBL" id="GCC27297.1"/>
    </source>
</evidence>
<keyword evidence="9" id="KW-0479">Metal-binding</keyword>
<dbReference type="GO" id="GO:0005507">
    <property type="term" value="F:copper ion binding"/>
    <property type="evidence" value="ECO:0007669"/>
    <property type="project" value="InterPro"/>
</dbReference>
<keyword evidence="16" id="KW-0472">Membrane</keyword>
<dbReference type="EMBL" id="BEZZ01000160">
    <property type="protein sequence ID" value="GCC27297.1"/>
    <property type="molecule type" value="Genomic_DNA"/>
</dbReference>
<dbReference type="STRING" id="137246.A0A401SA64"/>
<dbReference type="InterPro" id="IPR033138">
    <property type="entry name" value="Cu_oxidase_CS"/>
</dbReference>
<keyword evidence="12" id="KW-0106">Calcium</keyword>
<evidence type="ECO:0000256" key="3">
    <source>
        <dbReference type="ARBA" id="ARBA00004613"/>
    </source>
</evidence>
<dbReference type="GO" id="GO:0005886">
    <property type="term" value="C:plasma membrane"/>
    <property type="evidence" value="ECO:0007669"/>
    <property type="project" value="TreeGrafter"/>
</dbReference>
<protein>
    <recommendedName>
        <fullName evidence="5">ferroxidase</fullName>
        <ecNumber evidence="5">1.16.3.1</ecNumber>
    </recommendedName>
</protein>
<evidence type="ECO:0000256" key="10">
    <source>
        <dbReference type="ARBA" id="ARBA00022729"/>
    </source>
</evidence>
<dbReference type="PIRSF" id="PIRSF000354">
    <property type="entry name" value="Factors_V_VIII"/>
    <property type="match status" value="1"/>
</dbReference>
<comment type="similarity">
    <text evidence="4">Belongs to the multicopper oxidase family.</text>
</comment>
<evidence type="ECO:0000256" key="7">
    <source>
        <dbReference type="ARBA" id="ARBA00022525"/>
    </source>
</evidence>
<dbReference type="EC" id="1.16.3.1" evidence="5"/>
<dbReference type="PROSITE" id="PS01286">
    <property type="entry name" value="FA58C_2"/>
    <property type="match status" value="1"/>
</dbReference>
<keyword evidence="7" id="KW-0964">Secreted</keyword>
<dbReference type="SUPFAM" id="SSF49503">
    <property type="entry name" value="Cupredoxins"/>
    <property type="match status" value="6"/>
</dbReference>
<dbReference type="Proteomes" id="UP000287033">
    <property type="component" value="Unassembled WGS sequence"/>
</dbReference>
<evidence type="ECO:0000256" key="15">
    <source>
        <dbReference type="ARBA" id="ARBA00023065"/>
    </source>
</evidence>
<dbReference type="Gene3D" id="2.60.120.260">
    <property type="entry name" value="Galactose-binding domain-like"/>
    <property type="match status" value="2"/>
</dbReference>
<evidence type="ECO:0000256" key="12">
    <source>
        <dbReference type="ARBA" id="ARBA00022837"/>
    </source>
</evidence>
<feature type="domain" description="F5/8 type C" evidence="22">
    <location>
        <begin position="1736"/>
        <end position="1890"/>
    </location>
</feature>
<evidence type="ECO:0000256" key="18">
    <source>
        <dbReference type="ARBA" id="ARBA00023180"/>
    </source>
</evidence>
<dbReference type="InterPro" id="IPR000421">
    <property type="entry name" value="FA58C"/>
</dbReference>
<keyword evidence="10 21" id="KW-0732">Signal</keyword>
<accession>A0A401SA64</accession>
<dbReference type="InterPro" id="IPR008979">
    <property type="entry name" value="Galactose-bd-like_sf"/>
</dbReference>
<evidence type="ECO:0000256" key="5">
    <source>
        <dbReference type="ARBA" id="ARBA00013107"/>
    </source>
</evidence>
<dbReference type="GO" id="GO:0038023">
    <property type="term" value="F:signaling receptor activity"/>
    <property type="evidence" value="ECO:0007669"/>
    <property type="project" value="TreeGrafter"/>
</dbReference>
<dbReference type="PANTHER" id="PTHR46806">
    <property type="entry name" value="F5/8 TYPE C DOMAIN-CONTAINING PROTEIN"/>
    <property type="match status" value="1"/>
</dbReference>
<dbReference type="PANTHER" id="PTHR46806:SF10">
    <property type="entry name" value="COAGULATION FACTOR V"/>
    <property type="match status" value="1"/>
</dbReference>
<evidence type="ECO:0000256" key="1">
    <source>
        <dbReference type="ARBA" id="ARBA00001935"/>
    </source>
</evidence>
<proteinExistence type="inferred from homology"/>
<dbReference type="GO" id="GO:0005576">
    <property type="term" value="C:extracellular region"/>
    <property type="evidence" value="ECO:0007669"/>
    <property type="project" value="UniProtKB-SubCell"/>
</dbReference>
<gene>
    <name evidence="23" type="ORF">chiPu_0005721</name>
</gene>
<reference evidence="23 24" key="1">
    <citation type="journal article" date="2018" name="Nat. Ecol. Evol.">
        <title>Shark genomes provide insights into elasmobranch evolution and the origin of vertebrates.</title>
        <authorList>
            <person name="Hara Y"/>
            <person name="Yamaguchi K"/>
            <person name="Onimaru K"/>
            <person name="Kadota M"/>
            <person name="Koyanagi M"/>
            <person name="Keeley SD"/>
            <person name="Tatsumi K"/>
            <person name="Tanaka K"/>
            <person name="Motone F"/>
            <person name="Kageyama Y"/>
            <person name="Nozu R"/>
            <person name="Adachi N"/>
            <person name="Nishimura O"/>
            <person name="Nakagawa R"/>
            <person name="Tanegashima C"/>
            <person name="Kiyatake I"/>
            <person name="Matsumoto R"/>
            <person name="Murakumo K"/>
            <person name="Nishida K"/>
            <person name="Terakita A"/>
            <person name="Kuratani S"/>
            <person name="Sato K"/>
            <person name="Hyodo S Kuraku.S."/>
        </authorList>
    </citation>
    <scope>NUCLEOTIDE SEQUENCE [LARGE SCALE GENOMIC DNA]</scope>
</reference>
<keyword evidence="6" id="KW-0813">Transport</keyword>
<dbReference type="Pfam" id="PF00754">
    <property type="entry name" value="F5_F8_type_C"/>
    <property type="match status" value="2"/>
</dbReference>
<evidence type="ECO:0000256" key="20">
    <source>
        <dbReference type="SAM" id="MobiDB-lite"/>
    </source>
</evidence>
<feature type="compositionally biased region" description="Polar residues" evidence="20">
    <location>
        <begin position="927"/>
        <end position="940"/>
    </location>
</feature>
<dbReference type="InterPro" id="IPR011707">
    <property type="entry name" value="Cu-oxidase-like_N"/>
</dbReference>
<keyword evidence="15" id="KW-0406">Ion transport</keyword>
<feature type="region of interest" description="Disordered" evidence="20">
    <location>
        <begin position="958"/>
        <end position="982"/>
    </location>
</feature>
<evidence type="ECO:0000256" key="21">
    <source>
        <dbReference type="SAM" id="SignalP"/>
    </source>
</evidence>
<organism evidence="23 24">
    <name type="scientific">Chiloscyllium punctatum</name>
    <name type="common">Brownbanded bambooshark</name>
    <name type="synonym">Hemiscyllium punctatum</name>
    <dbReference type="NCBI Taxonomy" id="137246"/>
    <lineage>
        <taxon>Eukaryota</taxon>
        <taxon>Metazoa</taxon>
        <taxon>Chordata</taxon>
        <taxon>Craniata</taxon>
        <taxon>Vertebrata</taxon>
        <taxon>Chondrichthyes</taxon>
        <taxon>Elasmobranchii</taxon>
        <taxon>Galeomorphii</taxon>
        <taxon>Galeoidea</taxon>
        <taxon>Orectolobiformes</taxon>
        <taxon>Hemiscylliidae</taxon>
        <taxon>Chiloscyllium</taxon>
    </lineage>
</organism>
<dbReference type="FunFam" id="2.60.40.420:FF:000011">
    <property type="entry name" value="Coagulation factor VIII (Predicted)"/>
    <property type="match status" value="1"/>
</dbReference>
<feature type="compositionally biased region" description="Polar residues" evidence="20">
    <location>
        <begin position="900"/>
        <end position="916"/>
    </location>
</feature>
<keyword evidence="17 19" id="KW-1015">Disulfide bond</keyword>
<comment type="caution">
    <text evidence="23">The sequence shown here is derived from an EMBL/GenBank/DDBJ whole genome shotgun (WGS) entry which is preliminary data.</text>
</comment>
<feature type="disulfide bond" evidence="19">
    <location>
        <begin position="492"/>
        <end position="518"/>
    </location>
</feature>
<keyword evidence="14" id="KW-0560">Oxidoreductase</keyword>
<keyword evidence="18" id="KW-0325">Glycoprotein</keyword>
<dbReference type="FunFam" id="2.60.120.260:FF:000002">
    <property type="entry name" value="Coagulation factor VIII"/>
    <property type="match status" value="2"/>
</dbReference>
<feature type="disulfide bond" evidence="19">
    <location>
        <begin position="1580"/>
        <end position="1731"/>
    </location>
</feature>
<feature type="disulfide bond" evidence="19">
    <location>
        <begin position="156"/>
        <end position="182"/>
    </location>
</feature>
<evidence type="ECO:0000256" key="17">
    <source>
        <dbReference type="ARBA" id="ARBA00023157"/>
    </source>
</evidence>
<dbReference type="Gene3D" id="2.60.40.420">
    <property type="entry name" value="Cupredoxins - blue copper proteins"/>
    <property type="match status" value="5"/>
</dbReference>